<evidence type="ECO:0000313" key="5">
    <source>
        <dbReference type="EMBL" id="CAF3844273.1"/>
    </source>
</evidence>
<dbReference type="InterPro" id="IPR045050">
    <property type="entry name" value="Synaptotagmin_plant"/>
</dbReference>
<accession>A0A813YG12</accession>
<dbReference type="PANTHER" id="PTHR10774:SF190">
    <property type="entry name" value="C2 CALCIUM_LIPID-BINDING ENDONUCLEASE_EXONUCLEASE_PHOSPHATASE-RELATED"/>
    <property type="match status" value="1"/>
</dbReference>
<gene>
    <name evidence="2" type="ORF">GPM918_LOCUS7756</name>
    <name evidence="3" type="ORF">OVA965_LOCUS18376</name>
    <name evidence="4" type="ORF">SRO942_LOCUS7756</name>
    <name evidence="5" type="ORF">TMI583_LOCUS18388</name>
</gene>
<dbReference type="EMBL" id="CAJNOK010009107">
    <property type="protein sequence ID" value="CAF1081331.1"/>
    <property type="molecule type" value="Genomic_DNA"/>
</dbReference>
<dbReference type="Proteomes" id="UP000681722">
    <property type="component" value="Unassembled WGS sequence"/>
</dbReference>
<dbReference type="EMBL" id="CAJNOQ010001290">
    <property type="protein sequence ID" value="CAF0883887.1"/>
    <property type="molecule type" value="Genomic_DNA"/>
</dbReference>
<evidence type="ECO:0000313" key="4">
    <source>
        <dbReference type="EMBL" id="CAF3669510.1"/>
    </source>
</evidence>
<reference evidence="2" key="1">
    <citation type="submission" date="2021-02" db="EMBL/GenBank/DDBJ databases">
        <authorList>
            <person name="Nowell W R."/>
        </authorList>
    </citation>
    <scope>NUCLEOTIDE SEQUENCE</scope>
</reference>
<comment type="caution">
    <text evidence="2">The sequence shown here is derived from an EMBL/GenBank/DDBJ whole genome shotgun (WGS) entry which is preliminary data.</text>
</comment>
<dbReference type="Pfam" id="PF00168">
    <property type="entry name" value="C2"/>
    <property type="match status" value="1"/>
</dbReference>
<dbReference type="PANTHER" id="PTHR10774">
    <property type="entry name" value="EXTENDED SYNAPTOTAGMIN-RELATED"/>
    <property type="match status" value="1"/>
</dbReference>
<dbReference type="Proteomes" id="UP000663829">
    <property type="component" value="Unassembled WGS sequence"/>
</dbReference>
<proteinExistence type="predicted"/>
<dbReference type="GO" id="GO:0005783">
    <property type="term" value="C:endoplasmic reticulum"/>
    <property type="evidence" value="ECO:0007669"/>
    <property type="project" value="TreeGrafter"/>
</dbReference>
<dbReference type="OrthoDB" id="7683421at2759"/>
<dbReference type="Proteomes" id="UP000677228">
    <property type="component" value="Unassembled WGS sequence"/>
</dbReference>
<dbReference type="InterPro" id="IPR000008">
    <property type="entry name" value="C2_dom"/>
</dbReference>
<evidence type="ECO:0000313" key="6">
    <source>
        <dbReference type="Proteomes" id="UP000663829"/>
    </source>
</evidence>
<keyword evidence="6" id="KW-1185">Reference proteome</keyword>
<evidence type="ECO:0000313" key="2">
    <source>
        <dbReference type="EMBL" id="CAF0883887.1"/>
    </source>
</evidence>
<evidence type="ECO:0000259" key="1">
    <source>
        <dbReference type="PROSITE" id="PS50004"/>
    </source>
</evidence>
<dbReference type="SUPFAM" id="SSF49562">
    <property type="entry name" value="C2 domain (Calcium/lipid-binding domain, CaLB)"/>
    <property type="match status" value="1"/>
</dbReference>
<sequence length="196" mass="22049">MSIVESGGRKGFATLCILNKCLPLTSSAVCTLYSLSGDIMDYKQLIDDTIFMFEYIRNEKSEQNYEEILEIVSTTNLVVLAGRHLKHEDVGSEDDAYVELWLDDQKDKQRTKVINNSNNPTWNETLVFDLGDKKCDYLHMAVYDKDPVGQDHIGSAKVNLKNVYDSGESTEWISLVPGTGGTAINGLVHLKMKYEN</sequence>
<dbReference type="Gene3D" id="2.60.40.150">
    <property type="entry name" value="C2 domain"/>
    <property type="match status" value="1"/>
</dbReference>
<name>A0A813YG12_9BILA</name>
<evidence type="ECO:0000313" key="3">
    <source>
        <dbReference type="EMBL" id="CAF1081331.1"/>
    </source>
</evidence>
<dbReference type="PROSITE" id="PS50004">
    <property type="entry name" value="C2"/>
    <property type="match status" value="1"/>
</dbReference>
<protein>
    <recommendedName>
        <fullName evidence="1">C2 domain-containing protein</fullName>
    </recommendedName>
</protein>
<organism evidence="2 6">
    <name type="scientific">Didymodactylos carnosus</name>
    <dbReference type="NCBI Taxonomy" id="1234261"/>
    <lineage>
        <taxon>Eukaryota</taxon>
        <taxon>Metazoa</taxon>
        <taxon>Spiralia</taxon>
        <taxon>Gnathifera</taxon>
        <taxon>Rotifera</taxon>
        <taxon>Eurotatoria</taxon>
        <taxon>Bdelloidea</taxon>
        <taxon>Philodinida</taxon>
        <taxon>Philodinidae</taxon>
        <taxon>Didymodactylos</taxon>
    </lineage>
</organism>
<dbReference type="Proteomes" id="UP000682733">
    <property type="component" value="Unassembled WGS sequence"/>
</dbReference>
<dbReference type="InterPro" id="IPR035892">
    <property type="entry name" value="C2_domain_sf"/>
</dbReference>
<dbReference type="CDD" id="cd00030">
    <property type="entry name" value="C2"/>
    <property type="match status" value="1"/>
</dbReference>
<dbReference type="GO" id="GO:0008289">
    <property type="term" value="F:lipid binding"/>
    <property type="evidence" value="ECO:0007669"/>
    <property type="project" value="InterPro"/>
</dbReference>
<feature type="domain" description="C2" evidence="1">
    <location>
        <begin position="57"/>
        <end position="173"/>
    </location>
</feature>
<dbReference type="SMART" id="SM00239">
    <property type="entry name" value="C2"/>
    <property type="match status" value="1"/>
</dbReference>
<dbReference type="EMBL" id="CAJOBC010001290">
    <property type="protein sequence ID" value="CAF3669510.1"/>
    <property type="molecule type" value="Genomic_DNA"/>
</dbReference>
<dbReference type="AlphaFoldDB" id="A0A813YG12"/>
<dbReference type="EMBL" id="CAJOBA010009124">
    <property type="protein sequence ID" value="CAF3844273.1"/>
    <property type="molecule type" value="Genomic_DNA"/>
</dbReference>